<dbReference type="CDD" id="cd07808">
    <property type="entry name" value="ASKHA_NBD_FGGY_EcXK-like"/>
    <property type="match status" value="1"/>
</dbReference>
<evidence type="ECO:0000256" key="2">
    <source>
        <dbReference type="ARBA" id="ARBA00022629"/>
    </source>
</evidence>
<reference evidence="12" key="2">
    <citation type="submission" date="1996-09" db="EMBL/GenBank/DDBJ databases">
        <authorList>
            <person name="Schmiedel D."/>
        </authorList>
    </citation>
    <scope>NUCLEOTIDE SEQUENCE</scope>
    <source>
        <strain evidence="12">DSM13</strain>
    </source>
</reference>
<evidence type="ECO:0000256" key="1">
    <source>
        <dbReference type="ARBA" id="ARBA00009156"/>
    </source>
</evidence>
<evidence type="ECO:0000256" key="8">
    <source>
        <dbReference type="RuleBase" id="RU003733"/>
    </source>
</evidence>
<keyword evidence="3 8" id="KW-0808">Transferase</keyword>
<dbReference type="InterPro" id="IPR000577">
    <property type="entry name" value="Carb_kinase_FGGY"/>
</dbReference>
<dbReference type="EMBL" id="Z80222">
    <property type="protein sequence ID" value="CAB02315.1"/>
    <property type="molecule type" value="Genomic_DNA"/>
</dbReference>
<protein>
    <recommendedName>
        <fullName evidence="9">Xylulose kinase</fullName>
        <shortName evidence="9">Xylulokinase</shortName>
        <ecNumber evidence="9">2.7.1.17</ecNumber>
    </recommendedName>
</protein>
<dbReference type="SUPFAM" id="SSF53067">
    <property type="entry name" value="Actin-like ATPase domain"/>
    <property type="match status" value="2"/>
</dbReference>
<dbReference type="InterPro" id="IPR018485">
    <property type="entry name" value="FGGY_C"/>
</dbReference>
<organism evidence="12">
    <name type="scientific">Bacillus licheniformis</name>
    <dbReference type="NCBI Taxonomy" id="1402"/>
    <lineage>
        <taxon>Bacteria</taxon>
        <taxon>Bacillati</taxon>
        <taxon>Bacillota</taxon>
        <taxon>Bacilli</taxon>
        <taxon>Bacillales</taxon>
        <taxon>Bacillaceae</taxon>
        <taxon>Bacillus</taxon>
    </lineage>
</organism>
<keyword evidence="6 9" id="KW-0067">ATP-binding</keyword>
<feature type="domain" description="Carbohydrate kinase FGGY C-terminal" evidence="11">
    <location>
        <begin position="325"/>
        <end position="427"/>
    </location>
</feature>
<comment type="catalytic activity">
    <reaction evidence="9">
        <text>D-xylulose + ATP = D-xylulose 5-phosphate + ADP + H(+)</text>
        <dbReference type="Rhea" id="RHEA:10964"/>
        <dbReference type="ChEBI" id="CHEBI:15378"/>
        <dbReference type="ChEBI" id="CHEBI:17140"/>
        <dbReference type="ChEBI" id="CHEBI:30616"/>
        <dbReference type="ChEBI" id="CHEBI:57737"/>
        <dbReference type="ChEBI" id="CHEBI:456216"/>
        <dbReference type="EC" id="2.7.1.17"/>
    </reaction>
</comment>
<evidence type="ECO:0000256" key="4">
    <source>
        <dbReference type="ARBA" id="ARBA00022741"/>
    </source>
</evidence>
<dbReference type="GO" id="GO:0004856">
    <property type="term" value="F:D-xylulokinase activity"/>
    <property type="evidence" value="ECO:0007669"/>
    <property type="project" value="UniProtKB-EC"/>
</dbReference>
<evidence type="ECO:0000256" key="5">
    <source>
        <dbReference type="ARBA" id="ARBA00022777"/>
    </source>
</evidence>
<dbReference type="Pfam" id="PF02782">
    <property type="entry name" value="FGGY_C"/>
    <property type="match status" value="1"/>
</dbReference>
<dbReference type="AlphaFoldDB" id="P70929"/>
<dbReference type="EC" id="2.7.1.17" evidence="9"/>
<dbReference type="PANTHER" id="PTHR43095:SF5">
    <property type="entry name" value="XYLULOSE KINASE"/>
    <property type="match status" value="1"/>
</dbReference>
<dbReference type="GO" id="GO:0005997">
    <property type="term" value="P:xylulose metabolic process"/>
    <property type="evidence" value="ECO:0007669"/>
    <property type="project" value="InterPro"/>
</dbReference>
<comment type="similarity">
    <text evidence="1 8">Belongs to the FGGY kinase family.</text>
</comment>
<dbReference type="PROSITE" id="PS00445">
    <property type="entry name" value="FGGY_KINASES_2"/>
    <property type="match status" value="1"/>
</dbReference>
<dbReference type="NCBIfam" id="TIGR01312">
    <property type="entry name" value="XylB"/>
    <property type="match status" value="1"/>
</dbReference>
<evidence type="ECO:0000256" key="6">
    <source>
        <dbReference type="ARBA" id="ARBA00022840"/>
    </source>
</evidence>
<sequence length="475" mass="51938">MEYVIGVDLGTSTVKIILVNQRGELCGEVSKPFSIIEPHSGYSEQDPAEWADKTKEAIKELVGHFPGKASQIKGVSFSGQMHGLVLLNGKGEVLRNAILWNDTRTTEQCRLINDKIGKERLLEIAKNPALEGFTLPKLLWVKEYEKELFEKAAVFLLPKDYVRYTMTGRLHSEYSDAAGTLLLDVRHQTWSGEICRKLGIPESLCPDLIEPGACVGGLRPEFAAETGLSPEVKVFAGADNACGRVAILKEGTALCSIGTSGLFSHMNQTVYKSLWQYSFLNHAAPMLLFVGVTLSAGRIHWYKMYLRHAFAIITDIAIAWAGLLLPLLSGERTPHADADIASFIGMDSAHTRADFVRAVIEGITFSLHESIEQSAAGGKDISRVISIGGGAKSNQWLQIQADIFNADIIRLTSEQGPAYGAAMIAASGAAGFRRLRLVQTDSFSSKKPFRPAVNTADNTKLSFKFTEMSTGTRKR</sequence>
<keyword evidence="5 8" id="KW-0418">Kinase</keyword>
<evidence type="ECO:0000256" key="7">
    <source>
        <dbReference type="ARBA" id="ARBA00023277"/>
    </source>
</evidence>
<dbReference type="PIRSF" id="PIRSF000538">
    <property type="entry name" value="GlpK"/>
    <property type="match status" value="1"/>
</dbReference>
<evidence type="ECO:0000259" key="10">
    <source>
        <dbReference type="Pfam" id="PF00370"/>
    </source>
</evidence>
<dbReference type="InterPro" id="IPR006000">
    <property type="entry name" value="Xylulokinase"/>
</dbReference>
<gene>
    <name evidence="9 12" type="primary">xylB</name>
</gene>
<feature type="domain" description="Carbohydrate kinase FGGY N-terminal" evidence="10">
    <location>
        <begin position="3"/>
        <end position="240"/>
    </location>
</feature>
<evidence type="ECO:0000256" key="3">
    <source>
        <dbReference type="ARBA" id="ARBA00022679"/>
    </source>
</evidence>
<dbReference type="GO" id="GO:0005524">
    <property type="term" value="F:ATP binding"/>
    <property type="evidence" value="ECO:0007669"/>
    <property type="project" value="UniProtKB-KW"/>
</dbReference>
<dbReference type="InterPro" id="IPR018484">
    <property type="entry name" value="FGGY_N"/>
</dbReference>
<dbReference type="Gene3D" id="3.30.420.40">
    <property type="match status" value="2"/>
</dbReference>
<name>P70929_BACLI</name>
<dbReference type="InterPro" id="IPR050406">
    <property type="entry name" value="FGGY_Carb_Kinase"/>
</dbReference>
<reference evidence="12" key="1">
    <citation type="journal article" date="1991" name="Arch. Microbiol.">
        <title>Molecular cloning, structure, promoters and regulatory elements for transcription of the Bacillus licheniformis encoded regulon for xylose utilization.</title>
        <authorList>
            <person name="Scheler A."/>
            <person name="Rygus T."/>
            <person name="Allmansberger R."/>
            <person name="Hillen W."/>
        </authorList>
    </citation>
    <scope>NUCLEOTIDE SEQUENCE</scope>
    <source>
        <strain evidence="12">DSM13</strain>
    </source>
</reference>
<dbReference type="PANTHER" id="PTHR43095">
    <property type="entry name" value="SUGAR KINASE"/>
    <property type="match status" value="1"/>
</dbReference>
<keyword evidence="2 9" id="KW-0859">Xylose metabolism</keyword>
<evidence type="ECO:0000256" key="9">
    <source>
        <dbReference type="RuleBase" id="RU364073"/>
    </source>
</evidence>
<keyword evidence="7 9" id="KW-0119">Carbohydrate metabolism</keyword>
<keyword evidence="4 9" id="KW-0547">Nucleotide-binding</keyword>
<dbReference type="InterPro" id="IPR043129">
    <property type="entry name" value="ATPase_NBD"/>
</dbReference>
<proteinExistence type="inferred from homology"/>
<dbReference type="Pfam" id="PF00370">
    <property type="entry name" value="FGGY_N"/>
    <property type="match status" value="1"/>
</dbReference>
<dbReference type="GO" id="GO:0042732">
    <property type="term" value="P:D-xylose metabolic process"/>
    <property type="evidence" value="ECO:0007669"/>
    <property type="project" value="UniProtKB-KW"/>
</dbReference>
<dbReference type="InterPro" id="IPR018483">
    <property type="entry name" value="Carb_kinase_FGGY_CS"/>
</dbReference>
<evidence type="ECO:0000313" key="12">
    <source>
        <dbReference type="EMBL" id="CAB02315.1"/>
    </source>
</evidence>
<accession>P70929</accession>
<evidence type="ECO:0000259" key="11">
    <source>
        <dbReference type="Pfam" id="PF02782"/>
    </source>
</evidence>